<proteinExistence type="predicted"/>
<organism evidence="1 2">
    <name type="scientific">Argiope bruennichi</name>
    <name type="common">Wasp spider</name>
    <name type="synonym">Aranea bruennichi</name>
    <dbReference type="NCBI Taxonomy" id="94029"/>
    <lineage>
        <taxon>Eukaryota</taxon>
        <taxon>Metazoa</taxon>
        <taxon>Ecdysozoa</taxon>
        <taxon>Arthropoda</taxon>
        <taxon>Chelicerata</taxon>
        <taxon>Arachnida</taxon>
        <taxon>Araneae</taxon>
        <taxon>Araneomorphae</taxon>
        <taxon>Entelegynae</taxon>
        <taxon>Araneoidea</taxon>
        <taxon>Araneidae</taxon>
        <taxon>Argiope</taxon>
    </lineage>
</organism>
<reference evidence="1" key="2">
    <citation type="submission" date="2020-06" db="EMBL/GenBank/DDBJ databases">
        <authorList>
            <person name="Sheffer M."/>
        </authorList>
    </citation>
    <scope>NUCLEOTIDE SEQUENCE</scope>
</reference>
<name>A0A8T0E7J7_ARGBR</name>
<dbReference type="Proteomes" id="UP000807504">
    <property type="component" value="Unassembled WGS sequence"/>
</dbReference>
<dbReference type="AlphaFoldDB" id="A0A8T0E7J7"/>
<protein>
    <submittedName>
        <fullName evidence="1">Uncharacterized protein</fullName>
    </submittedName>
</protein>
<gene>
    <name evidence="1" type="ORF">HNY73_023172</name>
</gene>
<comment type="caution">
    <text evidence="1">The sequence shown here is derived from an EMBL/GenBank/DDBJ whole genome shotgun (WGS) entry which is preliminary data.</text>
</comment>
<accession>A0A8T0E7J7</accession>
<evidence type="ECO:0000313" key="2">
    <source>
        <dbReference type="Proteomes" id="UP000807504"/>
    </source>
</evidence>
<dbReference type="EMBL" id="JABXBU010002231">
    <property type="protein sequence ID" value="KAF8765184.1"/>
    <property type="molecule type" value="Genomic_DNA"/>
</dbReference>
<keyword evidence="2" id="KW-1185">Reference proteome</keyword>
<evidence type="ECO:0000313" key="1">
    <source>
        <dbReference type="EMBL" id="KAF8765184.1"/>
    </source>
</evidence>
<reference evidence="1" key="1">
    <citation type="journal article" date="2020" name="bioRxiv">
        <title>Chromosome-level reference genome of the European wasp spider Argiope bruennichi: a resource for studies on range expansion and evolutionary adaptation.</title>
        <authorList>
            <person name="Sheffer M.M."/>
            <person name="Hoppe A."/>
            <person name="Krehenwinkel H."/>
            <person name="Uhl G."/>
            <person name="Kuss A.W."/>
            <person name="Jensen L."/>
            <person name="Jensen C."/>
            <person name="Gillespie R.G."/>
            <person name="Hoff K.J."/>
            <person name="Prost S."/>
        </authorList>
    </citation>
    <scope>NUCLEOTIDE SEQUENCE</scope>
</reference>
<sequence>MSVQLQRSSLSPNIVLHSDAAKDRVKSYLPVLFQTIVLGSEYALFHTDIRAIQVLLKQRSVSVLSADRSGKGRTCRIVSIPQTITRSRCSEDIEVSVNHDLPSYWPETPPIATRSRLHIAQKLSYLFHVAIREIC</sequence>